<dbReference type="HAMAP" id="MF_01077">
    <property type="entry name" value="RimP"/>
    <property type="match status" value="1"/>
</dbReference>
<dbReference type="SUPFAM" id="SSF75420">
    <property type="entry name" value="YhbC-like, N-terminal domain"/>
    <property type="match status" value="1"/>
</dbReference>
<dbReference type="InterPro" id="IPR028989">
    <property type="entry name" value="RimP_N"/>
</dbReference>
<dbReference type="GO" id="GO:0000028">
    <property type="term" value="P:ribosomal small subunit assembly"/>
    <property type="evidence" value="ECO:0007669"/>
    <property type="project" value="TreeGrafter"/>
</dbReference>
<dbReference type="GO" id="GO:0005829">
    <property type="term" value="C:cytosol"/>
    <property type="evidence" value="ECO:0007669"/>
    <property type="project" value="TreeGrafter"/>
</dbReference>
<evidence type="ECO:0000313" key="7">
    <source>
        <dbReference type="Proteomes" id="UP000266895"/>
    </source>
</evidence>
<name>A0A448HF52_9ACTO</name>
<dbReference type="InterPro" id="IPR028998">
    <property type="entry name" value="RimP_C"/>
</dbReference>
<keyword evidence="2 3" id="KW-0690">Ribosome biogenesis</keyword>
<dbReference type="AlphaFoldDB" id="A0A448HF52"/>
<dbReference type="KEGG" id="ahw:NCTC11636_00765"/>
<comment type="function">
    <text evidence="3">Required for maturation of 30S ribosomal subunits.</text>
</comment>
<dbReference type="GO" id="GO:0006412">
    <property type="term" value="P:translation"/>
    <property type="evidence" value="ECO:0007669"/>
    <property type="project" value="TreeGrafter"/>
</dbReference>
<keyword evidence="1 3" id="KW-0963">Cytoplasm</keyword>
<dbReference type="Pfam" id="PF17384">
    <property type="entry name" value="DUF150_C"/>
    <property type="match status" value="1"/>
</dbReference>
<dbReference type="EMBL" id="LR134350">
    <property type="protein sequence ID" value="VEG26894.1"/>
    <property type="molecule type" value="Genomic_DNA"/>
</dbReference>
<keyword evidence="7" id="KW-1185">Reference proteome</keyword>
<dbReference type="InterPro" id="IPR036847">
    <property type="entry name" value="RimP_C_sf"/>
</dbReference>
<evidence type="ECO:0000259" key="5">
    <source>
        <dbReference type="Pfam" id="PF17384"/>
    </source>
</evidence>
<evidence type="ECO:0000313" key="6">
    <source>
        <dbReference type="EMBL" id="VEG26894.1"/>
    </source>
</evidence>
<accession>A0A448HF52</accession>
<dbReference type="PANTHER" id="PTHR33867">
    <property type="entry name" value="RIBOSOME MATURATION FACTOR RIMP"/>
    <property type="match status" value="1"/>
</dbReference>
<dbReference type="OrthoDB" id="9805006at2"/>
<dbReference type="CDD" id="cd01734">
    <property type="entry name" value="YlxS_C"/>
    <property type="match status" value="1"/>
</dbReference>
<evidence type="ECO:0000259" key="4">
    <source>
        <dbReference type="Pfam" id="PF02576"/>
    </source>
</evidence>
<sequence>MKDTLAPRLSEVLAPVVEEAGLHLEAVETTRAGRYSTVRVVVDLLDGPGDLDLDSLTEVTRAVSRALDEADPVPGQFTLEVSTPGAERELSTARHFRRAVGHRARVTTPQGEVTGLVRGADSTHLTLEVDGEPLTIAVADVTAARMVAVL</sequence>
<gene>
    <name evidence="3 6" type="primary">rimP</name>
    <name evidence="6" type="ORF">NCTC11636_00765</name>
</gene>
<dbReference type="Pfam" id="PF02576">
    <property type="entry name" value="RimP_N"/>
    <property type="match status" value="1"/>
</dbReference>
<evidence type="ECO:0000256" key="1">
    <source>
        <dbReference type="ARBA" id="ARBA00022490"/>
    </source>
</evidence>
<feature type="domain" description="Ribosome maturation factor RimP C-terminal" evidence="5">
    <location>
        <begin position="90"/>
        <end position="147"/>
    </location>
</feature>
<feature type="domain" description="Ribosome maturation factor RimP N-terminal" evidence="4">
    <location>
        <begin position="13"/>
        <end position="87"/>
    </location>
</feature>
<comment type="similarity">
    <text evidence="3">Belongs to the RimP family.</text>
</comment>
<dbReference type="Gene3D" id="3.30.300.70">
    <property type="entry name" value="RimP-like superfamily, N-terminal"/>
    <property type="match status" value="1"/>
</dbReference>
<evidence type="ECO:0000256" key="3">
    <source>
        <dbReference type="HAMAP-Rule" id="MF_01077"/>
    </source>
</evidence>
<comment type="subcellular location">
    <subcellularLocation>
        <location evidence="3">Cytoplasm</location>
    </subcellularLocation>
</comment>
<reference evidence="6 7" key="1">
    <citation type="submission" date="2018-12" db="EMBL/GenBank/DDBJ databases">
        <authorList>
            <consortium name="Pathogen Informatics"/>
        </authorList>
    </citation>
    <scope>NUCLEOTIDE SEQUENCE [LARGE SCALE GENOMIC DNA]</scope>
    <source>
        <strain evidence="6 7">NCTC11636</strain>
    </source>
</reference>
<dbReference type="Proteomes" id="UP000266895">
    <property type="component" value="Chromosome"/>
</dbReference>
<dbReference type="SUPFAM" id="SSF74942">
    <property type="entry name" value="YhbC-like, C-terminal domain"/>
    <property type="match status" value="1"/>
</dbReference>
<dbReference type="RefSeq" id="WP_126381932.1">
    <property type="nucleotide sequence ID" value="NZ_LR134350.1"/>
</dbReference>
<evidence type="ECO:0000256" key="2">
    <source>
        <dbReference type="ARBA" id="ARBA00022517"/>
    </source>
</evidence>
<dbReference type="InterPro" id="IPR035956">
    <property type="entry name" value="RimP_N_sf"/>
</dbReference>
<dbReference type="InterPro" id="IPR003728">
    <property type="entry name" value="Ribosome_maturation_RimP"/>
</dbReference>
<proteinExistence type="inferred from homology"/>
<organism evidence="6 7">
    <name type="scientific">Actinomyces howellii</name>
    <dbReference type="NCBI Taxonomy" id="52771"/>
    <lineage>
        <taxon>Bacteria</taxon>
        <taxon>Bacillati</taxon>
        <taxon>Actinomycetota</taxon>
        <taxon>Actinomycetes</taxon>
        <taxon>Actinomycetales</taxon>
        <taxon>Actinomycetaceae</taxon>
        <taxon>Actinomyces</taxon>
    </lineage>
</organism>
<dbReference type="PANTHER" id="PTHR33867:SF1">
    <property type="entry name" value="RIBOSOME MATURATION FACTOR RIMP"/>
    <property type="match status" value="1"/>
</dbReference>
<protein>
    <recommendedName>
        <fullName evidence="3">Ribosome maturation factor RimP</fullName>
    </recommendedName>
</protein>